<dbReference type="RefSeq" id="XP_013244408.1">
    <property type="nucleotide sequence ID" value="XM_013388954.1"/>
</dbReference>
<evidence type="ECO:0000313" key="3">
    <source>
        <dbReference type="Proteomes" id="UP000027361"/>
    </source>
</evidence>
<dbReference type="AlphaFoldDB" id="A0A066WFR0"/>
<dbReference type="Proteomes" id="UP000027361">
    <property type="component" value="Unassembled WGS sequence"/>
</dbReference>
<sequence length="49" mass="5540">MSGRQGGKLKPLKQAKKQNKEMDLAFKQKQKQEEAERKAAAAKLQGKKK</sequence>
<feature type="region of interest" description="Disordered" evidence="1">
    <location>
        <begin position="1"/>
        <end position="49"/>
    </location>
</feature>
<dbReference type="HOGENOM" id="CLU_184661_2_1_1"/>
<dbReference type="GeneID" id="25264077"/>
<accession>A0A066WFR0</accession>
<dbReference type="InParanoid" id="A0A066WFR0"/>
<keyword evidence="3" id="KW-1185">Reference proteome</keyword>
<organism evidence="2 3">
    <name type="scientific">Tilletiaria anomala (strain ATCC 24038 / CBS 436.72 / UBC 951)</name>
    <dbReference type="NCBI Taxonomy" id="1037660"/>
    <lineage>
        <taxon>Eukaryota</taxon>
        <taxon>Fungi</taxon>
        <taxon>Dikarya</taxon>
        <taxon>Basidiomycota</taxon>
        <taxon>Ustilaginomycotina</taxon>
        <taxon>Exobasidiomycetes</taxon>
        <taxon>Georgefischeriales</taxon>
        <taxon>Tilletiariaceae</taxon>
        <taxon>Tilletiaria</taxon>
    </lineage>
</organism>
<evidence type="ECO:0000313" key="2">
    <source>
        <dbReference type="EMBL" id="KDN49894.1"/>
    </source>
</evidence>
<protein>
    <submittedName>
        <fullName evidence="2">Uncharacterized protein</fullName>
    </submittedName>
</protein>
<proteinExistence type="predicted"/>
<dbReference type="EMBL" id="JMSN01000020">
    <property type="protein sequence ID" value="KDN49894.1"/>
    <property type="molecule type" value="Genomic_DNA"/>
</dbReference>
<comment type="caution">
    <text evidence="2">The sequence shown here is derived from an EMBL/GenBank/DDBJ whole genome shotgun (WGS) entry which is preliminary data.</text>
</comment>
<feature type="compositionally biased region" description="Basic and acidic residues" evidence="1">
    <location>
        <begin position="18"/>
        <end position="39"/>
    </location>
</feature>
<gene>
    <name evidence="2" type="ORF">K437DRAFT_255145</name>
</gene>
<name>A0A066WFR0_TILAU</name>
<evidence type="ECO:0000256" key="1">
    <source>
        <dbReference type="SAM" id="MobiDB-lite"/>
    </source>
</evidence>
<dbReference type="InterPro" id="IPR015157">
    <property type="entry name" value="TMA7"/>
</dbReference>
<dbReference type="Pfam" id="PF09072">
    <property type="entry name" value="TMA7"/>
    <property type="match status" value="1"/>
</dbReference>
<dbReference type="STRING" id="1037660.A0A066WFR0"/>
<reference evidence="2 3" key="1">
    <citation type="submission" date="2014-05" db="EMBL/GenBank/DDBJ databases">
        <title>Draft genome sequence of a rare smut relative, Tilletiaria anomala UBC 951.</title>
        <authorList>
            <consortium name="DOE Joint Genome Institute"/>
            <person name="Toome M."/>
            <person name="Kuo A."/>
            <person name="Henrissat B."/>
            <person name="Lipzen A."/>
            <person name="Tritt A."/>
            <person name="Yoshinaga Y."/>
            <person name="Zane M."/>
            <person name="Barry K."/>
            <person name="Grigoriev I.V."/>
            <person name="Spatafora J.W."/>
            <person name="Aimea M.C."/>
        </authorList>
    </citation>
    <scope>NUCLEOTIDE SEQUENCE [LARGE SCALE GENOMIC DNA]</scope>
    <source>
        <strain evidence="2 3">UBC 951</strain>
    </source>
</reference>